<evidence type="ECO:0000313" key="2">
    <source>
        <dbReference type="Proteomes" id="UP000594638"/>
    </source>
</evidence>
<keyword evidence="2" id="KW-1185">Reference proteome</keyword>
<dbReference type="EMBL" id="CACTIH010007401">
    <property type="protein sequence ID" value="CAA3012450.1"/>
    <property type="molecule type" value="Genomic_DNA"/>
</dbReference>
<protein>
    <submittedName>
        <fullName evidence="1">Uncharacterized protein</fullName>
    </submittedName>
</protein>
<dbReference type="Proteomes" id="UP000594638">
    <property type="component" value="Unassembled WGS sequence"/>
</dbReference>
<sequence>MRWLAIFGQTVKESERGLRRVQFSFRLTRRVTAPENCTQILRFSPKFQLQVLHYFVRPSTCAIFGPFNSSGYFTGKRTARPRLLSKYPASGAYFANPHLLHPEVAVTGTSQMAYNYLQVQGSDSFSRATANLSNVVPITHPRTSFHNDAGISDDK</sequence>
<dbReference type="AlphaFoldDB" id="A0A8S0U2A4"/>
<reference evidence="1 2" key="1">
    <citation type="submission" date="2019-12" db="EMBL/GenBank/DDBJ databases">
        <authorList>
            <person name="Alioto T."/>
            <person name="Alioto T."/>
            <person name="Gomez Garrido J."/>
        </authorList>
    </citation>
    <scope>NUCLEOTIDE SEQUENCE [LARGE SCALE GENOMIC DNA]</scope>
</reference>
<accession>A0A8S0U2A4</accession>
<name>A0A8S0U2A4_OLEEU</name>
<dbReference type="Gramene" id="OE9A026969T1">
    <property type="protein sequence ID" value="OE9A026969C1"/>
    <property type="gene ID" value="OE9A026969"/>
</dbReference>
<comment type="caution">
    <text evidence="1">The sequence shown here is derived from an EMBL/GenBank/DDBJ whole genome shotgun (WGS) entry which is preliminary data.</text>
</comment>
<organism evidence="1 2">
    <name type="scientific">Olea europaea subsp. europaea</name>
    <dbReference type="NCBI Taxonomy" id="158383"/>
    <lineage>
        <taxon>Eukaryota</taxon>
        <taxon>Viridiplantae</taxon>
        <taxon>Streptophyta</taxon>
        <taxon>Embryophyta</taxon>
        <taxon>Tracheophyta</taxon>
        <taxon>Spermatophyta</taxon>
        <taxon>Magnoliopsida</taxon>
        <taxon>eudicotyledons</taxon>
        <taxon>Gunneridae</taxon>
        <taxon>Pentapetalae</taxon>
        <taxon>asterids</taxon>
        <taxon>lamiids</taxon>
        <taxon>Lamiales</taxon>
        <taxon>Oleaceae</taxon>
        <taxon>Oleeae</taxon>
        <taxon>Olea</taxon>
    </lineage>
</organism>
<evidence type="ECO:0000313" key="1">
    <source>
        <dbReference type="EMBL" id="CAA3012450.1"/>
    </source>
</evidence>
<proteinExistence type="predicted"/>
<gene>
    <name evidence="1" type="ORF">OLEA9_A026969</name>
</gene>